<feature type="repeat" description="TPR" evidence="3">
    <location>
        <begin position="365"/>
        <end position="398"/>
    </location>
</feature>
<dbReference type="InterPro" id="IPR019734">
    <property type="entry name" value="TPR_rpt"/>
</dbReference>
<evidence type="ECO:0000256" key="4">
    <source>
        <dbReference type="SAM" id="MobiDB-lite"/>
    </source>
</evidence>
<dbReference type="PANTHER" id="PTHR44943:SF8">
    <property type="entry name" value="TPR REPEAT-CONTAINING PROTEIN MJ0263"/>
    <property type="match status" value="1"/>
</dbReference>
<sequence length="567" mass="60956">MARAPATRAASKTRRKPASPSSRTRSARPPKSSENDVPAAAAATPPPKPRRRVSLPSLESGATLLRKVVLNAVFVLAVVLFFAVMVAQFVREQVVIEPIAVPKALIAQGLSPEVVAGRLWDGLRDAQLRARTAKTSLSAIPDSQRIQFTVPEVGLSLDSIVRQTRQFFNLHQARIGGEFVCADTACTPDGMRLRLRILKGGSDVLDLPPLGNADQRGYFTDAAVEVLSVLDPFVAAAALADRQPVRAATLARRLVRQHHPDARWAQNLLGNLASNVENFEGAVEAYRAALEMDPAFTIAQANLGRALRQAGDLDAARQVYDDLAQREPGNPALIEGRAELLLAEGSPDDAIALFQEAAEADPGSAHYFARIGQIEAERGNGKAAQDWFRRALQIDPAYPLALEPVFVALLSSGRIEEGEALLGAAARYRPAEADTHALHAAALTFLGRQQDALDAFDRALAITPDDFDLLYQSAGLLQELDRLSEAIERFGRAIAIRPYDPAARFGRGAALAMTGDNANARIDLERVLELDTSGTQYGNLARGFLDILDGLDAAEAEKAAEVEAGTQ</sequence>
<dbReference type="SUPFAM" id="SSF48452">
    <property type="entry name" value="TPR-like"/>
    <property type="match status" value="1"/>
</dbReference>
<reference evidence="6 7" key="1">
    <citation type="submission" date="2021-08" db="EMBL/GenBank/DDBJ databases">
        <title>Devosia salina sp. nov., isolated from the South China Sea sediment.</title>
        <authorList>
            <person name="Zhou Z."/>
        </authorList>
    </citation>
    <scope>NUCLEOTIDE SEQUENCE [LARGE SCALE GENOMIC DNA]</scope>
    <source>
        <strain evidence="6 7">SCS-3</strain>
    </source>
</reference>
<gene>
    <name evidence="6" type="ORF">K1X15_12345</name>
</gene>
<keyword evidence="2 3" id="KW-0802">TPR repeat</keyword>
<feature type="region of interest" description="Disordered" evidence="4">
    <location>
        <begin position="1"/>
        <end position="54"/>
    </location>
</feature>
<organism evidence="6 7">
    <name type="scientific">Devosia salina</name>
    <dbReference type="NCBI Taxonomy" id="2860336"/>
    <lineage>
        <taxon>Bacteria</taxon>
        <taxon>Pseudomonadati</taxon>
        <taxon>Pseudomonadota</taxon>
        <taxon>Alphaproteobacteria</taxon>
        <taxon>Hyphomicrobiales</taxon>
        <taxon>Devosiaceae</taxon>
        <taxon>Devosia</taxon>
    </lineage>
</organism>
<dbReference type="Pfam" id="PF13432">
    <property type="entry name" value="TPR_16"/>
    <property type="match status" value="1"/>
</dbReference>
<accession>A0ABX8W9G4</accession>
<evidence type="ECO:0000256" key="2">
    <source>
        <dbReference type="ARBA" id="ARBA00022803"/>
    </source>
</evidence>
<dbReference type="InterPro" id="IPR011990">
    <property type="entry name" value="TPR-like_helical_dom_sf"/>
</dbReference>
<dbReference type="PANTHER" id="PTHR44943">
    <property type="entry name" value="CELLULOSE SYNTHASE OPERON PROTEIN C"/>
    <property type="match status" value="1"/>
</dbReference>
<feature type="repeat" description="TPR" evidence="3">
    <location>
        <begin position="263"/>
        <end position="296"/>
    </location>
</feature>
<keyword evidence="1" id="KW-0677">Repeat</keyword>
<dbReference type="RefSeq" id="WP_220303919.1">
    <property type="nucleotide sequence ID" value="NZ_CP080590.1"/>
</dbReference>
<dbReference type="Pfam" id="PF13429">
    <property type="entry name" value="TPR_15"/>
    <property type="match status" value="1"/>
</dbReference>
<evidence type="ECO:0000313" key="7">
    <source>
        <dbReference type="Proteomes" id="UP000825799"/>
    </source>
</evidence>
<protein>
    <submittedName>
        <fullName evidence="6">Tetratricopeptide repeat protein</fullName>
    </submittedName>
</protein>
<dbReference type="PROSITE" id="PS50005">
    <property type="entry name" value="TPR"/>
    <property type="match status" value="5"/>
</dbReference>
<feature type="transmembrane region" description="Helical" evidence="5">
    <location>
        <begin position="68"/>
        <end position="90"/>
    </location>
</feature>
<dbReference type="Gene3D" id="1.25.40.10">
    <property type="entry name" value="Tetratricopeptide repeat domain"/>
    <property type="match status" value="3"/>
</dbReference>
<evidence type="ECO:0000256" key="1">
    <source>
        <dbReference type="ARBA" id="ARBA00022737"/>
    </source>
</evidence>
<keyword evidence="5" id="KW-0812">Transmembrane</keyword>
<dbReference type="InterPro" id="IPR051685">
    <property type="entry name" value="Ycf3/AcsC/BcsC/TPR_MFPF"/>
</dbReference>
<evidence type="ECO:0000256" key="5">
    <source>
        <dbReference type="SAM" id="Phobius"/>
    </source>
</evidence>
<feature type="repeat" description="TPR" evidence="3">
    <location>
        <begin position="467"/>
        <end position="500"/>
    </location>
</feature>
<dbReference type="SMART" id="SM00028">
    <property type="entry name" value="TPR"/>
    <property type="match status" value="7"/>
</dbReference>
<keyword evidence="7" id="KW-1185">Reference proteome</keyword>
<feature type="repeat" description="TPR" evidence="3">
    <location>
        <begin position="297"/>
        <end position="330"/>
    </location>
</feature>
<name>A0ABX8W9G4_9HYPH</name>
<feature type="compositionally biased region" description="Low complexity" evidence="4">
    <location>
        <begin position="18"/>
        <end position="43"/>
    </location>
</feature>
<evidence type="ECO:0000313" key="6">
    <source>
        <dbReference type="EMBL" id="QYO75433.1"/>
    </source>
</evidence>
<keyword evidence="5" id="KW-1133">Transmembrane helix</keyword>
<dbReference type="Proteomes" id="UP000825799">
    <property type="component" value="Chromosome"/>
</dbReference>
<feature type="repeat" description="TPR" evidence="3">
    <location>
        <begin position="433"/>
        <end position="466"/>
    </location>
</feature>
<keyword evidence="5" id="KW-0472">Membrane</keyword>
<dbReference type="EMBL" id="CP080590">
    <property type="protein sequence ID" value="QYO75433.1"/>
    <property type="molecule type" value="Genomic_DNA"/>
</dbReference>
<evidence type="ECO:0000256" key="3">
    <source>
        <dbReference type="PROSITE-ProRule" id="PRU00339"/>
    </source>
</evidence>
<proteinExistence type="predicted"/>